<dbReference type="RefSeq" id="WP_284075166.1">
    <property type="nucleotide sequence ID" value="NZ_JAQTJH010000023.1"/>
</dbReference>
<dbReference type="GO" id="GO:0043531">
    <property type="term" value="F:ADP binding"/>
    <property type="evidence" value="ECO:0007669"/>
    <property type="project" value="InterPro"/>
</dbReference>
<evidence type="ECO:0000313" key="3">
    <source>
        <dbReference type="Proteomes" id="UP001237843"/>
    </source>
</evidence>
<dbReference type="SMART" id="SM00382">
    <property type="entry name" value="AAA"/>
    <property type="match status" value="1"/>
</dbReference>
<reference evidence="2" key="1">
    <citation type="journal article" date="2023" name="Antibiotics">
        <title>Genomic Characterization of Antibiotic-Resistant Campylobacterales Isolated from Chilean Poultry Meat.</title>
        <authorList>
            <person name="Concha-Toloza M."/>
            <person name="Lopez-Cantillo M."/>
            <person name="Molina-Mora J.A."/>
            <person name="Collado L."/>
        </authorList>
    </citation>
    <scope>NUCLEOTIDE SEQUENCE</scope>
    <source>
        <strain evidence="2">FR1p273A</strain>
    </source>
</reference>
<dbReference type="Pfam" id="PF00931">
    <property type="entry name" value="NB-ARC"/>
    <property type="match status" value="1"/>
</dbReference>
<proteinExistence type="predicted"/>
<dbReference type="InterPro" id="IPR003593">
    <property type="entry name" value="AAA+_ATPase"/>
</dbReference>
<dbReference type="Gene3D" id="3.40.50.300">
    <property type="entry name" value="P-loop containing nucleotide triphosphate hydrolases"/>
    <property type="match status" value="1"/>
</dbReference>
<dbReference type="PANTHER" id="PTHR47691:SF3">
    <property type="entry name" value="HTH-TYPE TRANSCRIPTIONAL REGULATOR RV0890C-RELATED"/>
    <property type="match status" value="1"/>
</dbReference>
<dbReference type="InterPro" id="IPR002182">
    <property type="entry name" value="NB-ARC"/>
</dbReference>
<dbReference type="SUPFAM" id="SSF52540">
    <property type="entry name" value="P-loop containing nucleoside triphosphate hydrolases"/>
    <property type="match status" value="1"/>
</dbReference>
<accession>A0AAW6VQA1</accession>
<comment type="caution">
    <text evidence="2">The sequence shown here is derived from an EMBL/GenBank/DDBJ whole genome shotgun (WGS) entry which is preliminary data.</text>
</comment>
<organism evidence="2 3">
    <name type="scientific">Aliarcobacter butzleri</name>
    <dbReference type="NCBI Taxonomy" id="28197"/>
    <lineage>
        <taxon>Bacteria</taxon>
        <taxon>Pseudomonadati</taxon>
        <taxon>Campylobacterota</taxon>
        <taxon>Epsilonproteobacteria</taxon>
        <taxon>Campylobacterales</taxon>
        <taxon>Arcobacteraceae</taxon>
        <taxon>Aliarcobacter</taxon>
    </lineage>
</organism>
<dbReference type="EMBL" id="JAQTJH010000023">
    <property type="protein sequence ID" value="MDK2063201.1"/>
    <property type="molecule type" value="Genomic_DNA"/>
</dbReference>
<evidence type="ECO:0000313" key="2">
    <source>
        <dbReference type="EMBL" id="MDK2063201.1"/>
    </source>
</evidence>
<dbReference type="Proteomes" id="UP001237843">
    <property type="component" value="Unassembled WGS sequence"/>
</dbReference>
<feature type="non-terminal residue" evidence="2">
    <location>
        <position position="1"/>
    </location>
</feature>
<feature type="domain" description="AAA+ ATPase" evidence="1">
    <location>
        <begin position="42"/>
        <end position="191"/>
    </location>
</feature>
<evidence type="ECO:0000259" key="1">
    <source>
        <dbReference type="SMART" id="SM00382"/>
    </source>
</evidence>
<sequence length="738" mass="89092">VIKNNSTNISDDFNISKDLNTFVGRKHDIRNVVRDILNIKGKNRVYTVLASGGIGKTTLVKKIANDFSLRGYFKDGYYFVDCEHLKDYGDFEEKIKILFQMNNVINFLEQLQQVSEKERFIVLDNFETLLHLTLPEDIKKIKNFIFDLTNYSTIILTSREKINEDYEEVYTLNYLSIDEAFDLYVSINNININEKEKKYLRDEILENTLNKNPLAIKLVAKLKLNVYDLHEELTKDLFSATDETEKEVIESVFSKESDLNIEKGKSLFYSISLSFEKLKEKHKLMIELLSLFPDGIHKKNFINFYNQKEQKFKFHKIDFKDINILEDKSLIIVNKEFIKLQSIIGRFAEYKFSKRTKEEQEEYFNRAFQYNNFLLNEIIMDLKFEKHGLSIDLFNKNKNNFIKSLDYILYLFNKDDNTLLVEYINYLVTELSFNTYDYKILNKLEYIQSNIEDESLKKFFRNCVLDLEYFYGNFEESFEMIKKEFSLEELFKYDEKNIIEVNIFYKISNIYDMEGYFYQLIKKIINEIKSFEKAFSWREFYFLGCFNLCSKLVEHKYFRTILTYVYFEYMLNKNLLNIDELIKYKKSLRKSEIIEYTQTIYILFKTDENRVSLKEIKELIIANDFTDGLKLLMIAMKNKDKLEKVLFEKAIKKLYHIKYYYVEAILFYSKYLKINNDKEYEIWLEKGKELATKFQYRFLIHNFYCLENNLEKIYNENDYPFPDRIDWSSFYEKYNIKL</sequence>
<gene>
    <name evidence="2" type="ORF">PT520_11805</name>
</gene>
<name>A0AAW6VQA1_9BACT</name>
<dbReference type="InterPro" id="IPR027417">
    <property type="entry name" value="P-loop_NTPase"/>
</dbReference>
<dbReference type="AlphaFoldDB" id="A0AAW6VQA1"/>
<reference evidence="2" key="2">
    <citation type="submission" date="2023-02" db="EMBL/GenBank/DDBJ databases">
        <authorList>
            <person name="Concha-Toloza M."/>
            <person name="Lopez-Cantillo M."/>
            <person name="Molina-Mora J."/>
            <person name="Collado L."/>
        </authorList>
    </citation>
    <scope>NUCLEOTIDE SEQUENCE</scope>
    <source>
        <strain evidence="2">FR1p273A</strain>
    </source>
</reference>
<protein>
    <submittedName>
        <fullName evidence="2">NB-ARC domain-containing protein</fullName>
    </submittedName>
</protein>
<dbReference type="PANTHER" id="PTHR47691">
    <property type="entry name" value="REGULATOR-RELATED"/>
    <property type="match status" value="1"/>
</dbReference>